<proteinExistence type="predicted"/>
<dbReference type="AlphaFoldDB" id="A0A6L3ZJS3"/>
<evidence type="ECO:0000256" key="1">
    <source>
        <dbReference type="ARBA" id="ARBA00022729"/>
    </source>
</evidence>
<dbReference type="EMBL" id="WBVQ01000001">
    <property type="protein sequence ID" value="KAB2817808.1"/>
    <property type="molecule type" value="Genomic_DNA"/>
</dbReference>
<gene>
    <name evidence="4" type="ORF">F8C82_05230</name>
</gene>
<dbReference type="NCBIfam" id="TIGR04183">
    <property type="entry name" value="Por_Secre_tail"/>
    <property type="match status" value="1"/>
</dbReference>
<evidence type="ECO:0000313" key="4">
    <source>
        <dbReference type="EMBL" id="KAB2817808.1"/>
    </source>
</evidence>
<evidence type="ECO:0000256" key="2">
    <source>
        <dbReference type="SAM" id="SignalP"/>
    </source>
</evidence>
<organism evidence="4 5">
    <name type="scientific">Phaeocystidibacter marisrubri</name>
    <dbReference type="NCBI Taxonomy" id="1577780"/>
    <lineage>
        <taxon>Bacteria</taxon>
        <taxon>Pseudomonadati</taxon>
        <taxon>Bacteroidota</taxon>
        <taxon>Flavobacteriia</taxon>
        <taxon>Flavobacteriales</taxon>
        <taxon>Phaeocystidibacteraceae</taxon>
        <taxon>Phaeocystidibacter</taxon>
    </lineage>
</organism>
<feature type="domain" description="Secretion system C-terminal sorting" evidence="3">
    <location>
        <begin position="268"/>
        <end position="330"/>
    </location>
</feature>
<keyword evidence="5" id="KW-1185">Reference proteome</keyword>
<dbReference type="OrthoDB" id="1347532at2"/>
<dbReference type="InterPro" id="IPR026444">
    <property type="entry name" value="Secre_tail"/>
</dbReference>
<dbReference type="Proteomes" id="UP000484164">
    <property type="component" value="Unassembled WGS sequence"/>
</dbReference>
<feature type="chain" id="PRO_5026740198" evidence="2">
    <location>
        <begin position="17"/>
        <end position="340"/>
    </location>
</feature>
<dbReference type="Pfam" id="PF18962">
    <property type="entry name" value="Por_Secre_tail"/>
    <property type="match status" value="1"/>
</dbReference>
<evidence type="ECO:0000313" key="5">
    <source>
        <dbReference type="Proteomes" id="UP000484164"/>
    </source>
</evidence>
<feature type="signal peptide" evidence="2">
    <location>
        <begin position="1"/>
        <end position="16"/>
    </location>
</feature>
<sequence>MRTLLLLALLPLGVNAQDINPSKGDFDLGDYQLESNNKAFYYVFQQSTSTYSDLTNADFTLNGAWDDPEITVETPFGTDYLGVQTDSMQMGLGSMMVGLNYSNGDALILSPVTADLIDLDGLGGGTGQSPISYKVEGTSPNRIFKMEWKNAGFYIEGDYAGALTSSANIQLWLYEDETVEFHFGPSNLSTELVDSLLVNDELVSVATEIDFITEAFLNSHFITGNPSAAALSDSYGSLTAWPANGTVYTLGKSGIGFDEQTQPLLVELYPNPATSELRVRCEDGKSFTVELIDLSGQVVRRGTINATDAMSLNGISSGLYLTKITDVKTGEIVTRRLVVK</sequence>
<accession>A0A6L3ZJS3</accession>
<keyword evidence="1 2" id="KW-0732">Signal</keyword>
<dbReference type="RefSeq" id="WP_151692496.1">
    <property type="nucleotide sequence ID" value="NZ_BMGX01000002.1"/>
</dbReference>
<name>A0A6L3ZJS3_9FLAO</name>
<protein>
    <submittedName>
        <fullName evidence="4">T9SS type A sorting domain-containing protein</fullName>
    </submittedName>
</protein>
<reference evidence="4 5" key="1">
    <citation type="submission" date="2019-10" db="EMBL/GenBank/DDBJ databases">
        <title>Genome sequence of Phaeocystidibacter marisrubri JCM30614 (type strain).</title>
        <authorList>
            <person name="Bowman J.P."/>
        </authorList>
    </citation>
    <scope>NUCLEOTIDE SEQUENCE [LARGE SCALE GENOMIC DNA]</scope>
    <source>
        <strain evidence="4 5">JCM 30614</strain>
    </source>
</reference>
<evidence type="ECO:0000259" key="3">
    <source>
        <dbReference type="Pfam" id="PF18962"/>
    </source>
</evidence>
<comment type="caution">
    <text evidence="4">The sequence shown here is derived from an EMBL/GenBank/DDBJ whole genome shotgun (WGS) entry which is preliminary data.</text>
</comment>